<protein>
    <submittedName>
        <fullName evidence="1">Uncharacterized protein</fullName>
    </submittedName>
</protein>
<name>A0A0B7IIJ4_9FLAO</name>
<evidence type="ECO:0000313" key="2">
    <source>
        <dbReference type="Proteomes" id="UP000038200"/>
    </source>
</evidence>
<dbReference type="AlphaFoldDB" id="A0A0B7IIJ4"/>
<accession>A0A0B7IIJ4</accession>
<reference evidence="1 2" key="1">
    <citation type="submission" date="2015-01" db="EMBL/GenBank/DDBJ databases">
        <authorList>
            <person name="Xiang T."/>
            <person name="Song Y."/>
            <person name="Huang L."/>
            <person name="Wang B."/>
            <person name="Wu P."/>
        </authorList>
    </citation>
    <scope>NUCLEOTIDE SEQUENCE [LARGE SCALE GENOMIC DNA]</scope>
    <source>
        <strain evidence="1 2">CcD93</strain>
    </source>
</reference>
<gene>
    <name evidence="1" type="ORF">CCAND93_1140002</name>
</gene>
<proteinExistence type="predicted"/>
<organism evidence="1 2">
    <name type="scientific">Capnocytophaga canis</name>
    <dbReference type="NCBI Taxonomy" id="1848903"/>
    <lineage>
        <taxon>Bacteria</taxon>
        <taxon>Pseudomonadati</taxon>
        <taxon>Bacteroidota</taxon>
        <taxon>Flavobacteriia</taxon>
        <taxon>Flavobacteriales</taxon>
        <taxon>Flavobacteriaceae</taxon>
        <taxon>Capnocytophaga</taxon>
    </lineage>
</organism>
<dbReference type="EMBL" id="CDOL01000018">
    <property type="protein sequence ID" value="CEN50424.1"/>
    <property type="molecule type" value="Genomic_DNA"/>
</dbReference>
<dbReference type="Proteomes" id="UP000038200">
    <property type="component" value="Unassembled WGS sequence"/>
</dbReference>
<sequence>MIKKIPFPVKVISLSKNLLGSFILKLENIKKHFPYLCKAFTPLKSKKVSLWRYFTPVKSLTEKPNTFSLQ</sequence>
<evidence type="ECO:0000313" key="1">
    <source>
        <dbReference type="EMBL" id="CEN50424.1"/>
    </source>
</evidence>